<comment type="cofactor">
    <cofactor evidence="2">
        <name>Fe cation</name>
        <dbReference type="ChEBI" id="CHEBI:24875"/>
    </cofactor>
</comment>
<keyword evidence="13" id="KW-1185">Reference proteome</keyword>
<evidence type="ECO:0000256" key="8">
    <source>
        <dbReference type="ARBA" id="ARBA00023211"/>
    </source>
</evidence>
<dbReference type="eggNOG" id="COG0208">
    <property type="taxonomic scope" value="Bacteria"/>
</dbReference>
<feature type="coiled-coil region" evidence="11">
    <location>
        <begin position="265"/>
        <end position="292"/>
    </location>
</feature>
<keyword evidence="5" id="KW-0479">Metal-binding</keyword>
<protein>
    <recommendedName>
        <fullName evidence="4">R2-like ligand binding oxidase</fullName>
    </recommendedName>
    <alternativeName>
        <fullName evidence="10">Ribonucleotide reductase R2 subunit homolog</fullName>
    </alternativeName>
    <alternativeName>
        <fullName evidence="9">Ribonucleotide reductase small subunit homolog</fullName>
    </alternativeName>
</protein>
<dbReference type="PATRIC" id="fig|324602.8.peg.3750"/>
<dbReference type="Gene3D" id="1.10.620.20">
    <property type="entry name" value="Ribonucleotide Reductase, subunit A"/>
    <property type="match status" value="1"/>
</dbReference>
<evidence type="ECO:0000256" key="2">
    <source>
        <dbReference type="ARBA" id="ARBA00001962"/>
    </source>
</evidence>
<evidence type="ECO:0000256" key="6">
    <source>
        <dbReference type="ARBA" id="ARBA00023002"/>
    </source>
</evidence>
<evidence type="ECO:0000256" key="1">
    <source>
        <dbReference type="ARBA" id="ARBA00001936"/>
    </source>
</evidence>
<organism evidence="12 13">
    <name type="scientific">Chloroflexus aurantiacus (strain ATCC 29366 / DSM 635 / J-10-fl)</name>
    <dbReference type="NCBI Taxonomy" id="324602"/>
    <lineage>
        <taxon>Bacteria</taxon>
        <taxon>Bacillati</taxon>
        <taxon>Chloroflexota</taxon>
        <taxon>Chloroflexia</taxon>
        <taxon>Chloroflexales</taxon>
        <taxon>Chloroflexineae</taxon>
        <taxon>Chloroflexaceae</taxon>
        <taxon>Chloroflexus</taxon>
    </lineage>
</organism>
<dbReference type="GO" id="GO:0046872">
    <property type="term" value="F:metal ion binding"/>
    <property type="evidence" value="ECO:0007669"/>
    <property type="project" value="UniProtKB-KW"/>
</dbReference>
<evidence type="ECO:0000256" key="10">
    <source>
        <dbReference type="ARBA" id="ARBA00032636"/>
    </source>
</evidence>
<dbReference type="KEGG" id="cau:Caur_3331"/>
<evidence type="ECO:0000256" key="7">
    <source>
        <dbReference type="ARBA" id="ARBA00023004"/>
    </source>
</evidence>
<dbReference type="EnsemblBacteria" id="ABY36517">
    <property type="protein sequence ID" value="ABY36517"/>
    <property type="gene ID" value="Caur_3331"/>
</dbReference>
<dbReference type="NCBIfam" id="NF006200">
    <property type="entry name" value="PRK08326.1-3"/>
    <property type="match status" value="1"/>
</dbReference>
<dbReference type="EMBL" id="CP000909">
    <property type="protein sequence ID" value="ABY36517.1"/>
    <property type="molecule type" value="Genomic_DNA"/>
</dbReference>
<proteinExistence type="inferred from homology"/>
<evidence type="ECO:0000256" key="9">
    <source>
        <dbReference type="ARBA" id="ARBA00031672"/>
    </source>
</evidence>
<dbReference type="InterPro" id="IPR012348">
    <property type="entry name" value="RNR-like"/>
</dbReference>
<accession>A9WJQ1</accession>
<dbReference type="InParanoid" id="A9WJQ1"/>
<dbReference type="InterPro" id="IPR009078">
    <property type="entry name" value="Ferritin-like_SF"/>
</dbReference>
<dbReference type="GO" id="GO:0016491">
    <property type="term" value="F:oxidoreductase activity"/>
    <property type="evidence" value="ECO:0007669"/>
    <property type="project" value="UniProtKB-KW"/>
</dbReference>
<evidence type="ECO:0000313" key="13">
    <source>
        <dbReference type="Proteomes" id="UP000002008"/>
    </source>
</evidence>
<dbReference type="AlphaFoldDB" id="A9WJQ1"/>
<name>A9WJQ1_CHLAA</name>
<evidence type="ECO:0000256" key="4">
    <source>
        <dbReference type="ARBA" id="ARBA00013559"/>
    </source>
</evidence>
<keyword evidence="11" id="KW-0175">Coiled coil</keyword>
<dbReference type="NCBIfam" id="NF006202">
    <property type="entry name" value="PRK08326.1-5"/>
    <property type="match status" value="1"/>
</dbReference>
<dbReference type="HOGENOM" id="CLU_072736_0_0_0"/>
<keyword evidence="6" id="KW-0560">Oxidoreductase</keyword>
<dbReference type="GO" id="GO:0009263">
    <property type="term" value="P:deoxyribonucleotide biosynthetic process"/>
    <property type="evidence" value="ECO:0007669"/>
    <property type="project" value="InterPro"/>
</dbReference>
<dbReference type="Pfam" id="PF00268">
    <property type="entry name" value="Ribonuc_red_sm"/>
    <property type="match status" value="1"/>
</dbReference>
<comment type="cofactor">
    <cofactor evidence="1">
        <name>Mn(2+)</name>
        <dbReference type="ChEBI" id="CHEBI:29035"/>
    </cofactor>
</comment>
<evidence type="ECO:0000256" key="5">
    <source>
        <dbReference type="ARBA" id="ARBA00022723"/>
    </source>
</evidence>
<dbReference type="SUPFAM" id="SSF47240">
    <property type="entry name" value="Ferritin-like"/>
    <property type="match status" value="1"/>
</dbReference>
<dbReference type="CDD" id="cd07911">
    <property type="entry name" value="RNRR2_Rv0233_like"/>
    <property type="match status" value="1"/>
</dbReference>
<dbReference type="PANTHER" id="PTHR23409">
    <property type="entry name" value="RIBONUCLEOSIDE-DIPHOSPHATE REDUCTASE SMALL CHAIN"/>
    <property type="match status" value="1"/>
</dbReference>
<sequence>MSHTDFVTTSRGLNRNSPPMRLFEKAKRFGIWNPSLIDLSRDIRDWEQLRDEERDLLLRLTALFQAGEEAVTLDLLPLIRTIAREGRLEEELYLTTFLFEEAKHTDFFARFISEVARVDPDLSRYHTASYRALIYEALPAALHRLDHDPSPLNLAEASLTYNMIVEGVLAETGYHAYFTILDSQDIMPGTREGIRLLKQDESRHIAYGVYLLSRLIATDPQVWDHIVERMNELVLYAMGVIDEIFACYDPMPFNLQIETFSTFALNQFQRRLNRLELASRQSMNEIDNLATDDEESV</sequence>
<evidence type="ECO:0000256" key="3">
    <source>
        <dbReference type="ARBA" id="ARBA00007873"/>
    </source>
</evidence>
<gene>
    <name evidence="12" type="ordered locus">Caur_3331</name>
</gene>
<dbReference type="STRING" id="324602.Caur_3331"/>
<dbReference type="RefSeq" id="WP_012259170.1">
    <property type="nucleotide sequence ID" value="NC_010175.1"/>
</dbReference>
<reference evidence="13" key="1">
    <citation type="journal article" date="2011" name="BMC Genomics">
        <title>Complete genome sequence of the filamentous anoxygenic phototrophic bacterium Chloroflexus aurantiacus.</title>
        <authorList>
            <person name="Tang K.H."/>
            <person name="Barry K."/>
            <person name="Chertkov O."/>
            <person name="Dalin E."/>
            <person name="Han C.S."/>
            <person name="Hauser L.J."/>
            <person name="Honchak B.M."/>
            <person name="Karbach L.E."/>
            <person name="Land M.L."/>
            <person name="Lapidus A."/>
            <person name="Larimer F.W."/>
            <person name="Mikhailova N."/>
            <person name="Pitluck S."/>
            <person name="Pierson B.K."/>
            <person name="Blankenship R.E."/>
        </authorList>
    </citation>
    <scope>NUCLEOTIDE SEQUENCE [LARGE SCALE GENOMIC DNA]</scope>
    <source>
        <strain evidence="13">ATCC 29366 / DSM 635 / J-10-fl</strain>
    </source>
</reference>
<evidence type="ECO:0000256" key="11">
    <source>
        <dbReference type="SAM" id="Coils"/>
    </source>
</evidence>
<comment type="similarity">
    <text evidence="3">Belongs to the ribonucleoside diphosphate reductase small chain family. R2-like ligand binding oxidase subfamily.</text>
</comment>
<dbReference type="InterPro" id="IPR000358">
    <property type="entry name" value="RNR_small_fam"/>
</dbReference>
<evidence type="ECO:0000313" key="12">
    <source>
        <dbReference type="EMBL" id="ABY36517.1"/>
    </source>
</evidence>
<dbReference type="InterPro" id="IPR033908">
    <property type="entry name" value="R2LOX"/>
</dbReference>
<keyword evidence="8" id="KW-0464">Manganese</keyword>
<dbReference type="Proteomes" id="UP000002008">
    <property type="component" value="Chromosome"/>
</dbReference>
<keyword evidence="7" id="KW-0408">Iron</keyword>
<dbReference type="PANTHER" id="PTHR23409:SF36">
    <property type="entry name" value="R2-LIKE LIGAND BINDING OXIDASE"/>
    <property type="match status" value="1"/>
</dbReference>